<proteinExistence type="predicted"/>
<feature type="compositionally biased region" description="Polar residues" evidence="1">
    <location>
        <begin position="189"/>
        <end position="201"/>
    </location>
</feature>
<keyword evidence="3" id="KW-1185">Reference proteome</keyword>
<comment type="caution">
    <text evidence="2">The sequence shown here is derived from an EMBL/GenBank/DDBJ whole genome shotgun (WGS) entry which is preliminary data.</text>
</comment>
<feature type="region of interest" description="Disordered" evidence="1">
    <location>
        <begin position="120"/>
        <end position="146"/>
    </location>
</feature>
<dbReference type="AlphaFoldDB" id="A0AA35R251"/>
<gene>
    <name evidence="2" type="ORF">GBAR_LOCUS2940</name>
</gene>
<feature type="region of interest" description="Disordered" evidence="1">
    <location>
        <begin position="173"/>
        <end position="229"/>
    </location>
</feature>
<accession>A0AA35R251</accession>
<dbReference type="Proteomes" id="UP001174909">
    <property type="component" value="Unassembled WGS sequence"/>
</dbReference>
<evidence type="ECO:0000313" key="2">
    <source>
        <dbReference type="EMBL" id="CAI8000450.1"/>
    </source>
</evidence>
<sequence length="229" mass="23916">MPDFAPFNDNTIDTIFVTVGTLPGSGEVSVAGGGKNGRANLTFFISVECSPGYGGDDCLSVNTCSELIACNLTLGYCNTPGECVCHDGTTQCRTNVTEPNGTTAGECVCHDGTTQCRTNVTEPNEIPPPYQDPATKSDLAQPSNQADVCHGKEDMANAPAVGSSKGVVYADLDFQAEKTANPKPPTPAVPQQSNQEESVTYSAIDPHTKPGTPPSSAEEPHYSNVATNK</sequence>
<evidence type="ECO:0000256" key="1">
    <source>
        <dbReference type="SAM" id="MobiDB-lite"/>
    </source>
</evidence>
<dbReference type="EMBL" id="CASHTH010000402">
    <property type="protein sequence ID" value="CAI8000450.1"/>
    <property type="molecule type" value="Genomic_DNA"/>
</dbReference>
<name>A0AA35R251_GEOBA</name>
<protein>
    <submittedName>
        <fullName evidence="2">Uncharacterized protein</fullName>
    </submittedName>
</protein>
<organism evidence="2 3">
    <name type="scientific">Geodia barretti</name>
    <name type="common">Barrett's horny sponge</name>
    <dbReference type="NCBI Taxonomy" id="519541"/>
    <lineage>
        <taxon>Eukaryota</taxon>
        <taxon>Metazoa</taxon>
        <taxon>Porifera</taxon>
        <taxon>Demospongiae</taxon>
        <taxon>Heteroscleromorpha</taxon>
        <taxon>Tetractinellida</taxon>
        <taxon>Astrophorina</taxon>
        <taxon>Geodiidae</taxon>
        <taxon>Geodia</taxon>
    </lineage>
</organism>
<reference evidence="2" key="1">
    <citation type="submission" date="2023-03" db="EMBL/GenBank/DDBJ databases">
        <authorList>
            <person name="Steffen K."/>
            <person name="Cardenas P."/>
        </authorList>
    </citation>
    <scope>NUCLEOTIDE SEQUENCE</scope>
</reference>
<evidence type="ECO:0000313" key="3">
    <source>
        <dbReference type="Proteomes" id="UP001174909"/>
    </source>
</evidence>